<proteinExistence type="evidence at transcript level"/>
<accession>A0A1V1FIZ4</accession>
<protein>
    <recommendedName>
        <fullName evidence="2">Cysteine-rich DPF motif domain-containing protein 1</fullName>
    </recommendedName>
</protein>
<feature type="domain" description="Cysteine-rich DPF motif" evidence="3">
    <location>
        <begin position="25"/>
        <end position="118"/>
    </location>
</feature>
<sequence length="129" mass="14553">MEPVLECDKIKSADLPGKTEEGGIFTCTKCGLQERYFYKGKKPPFSKKISFLEDSYVMKDPFSPPNKNQFLLLGSECSLCNKAVCQSPNCSVFYTRRFCISCAEENMEHFPTAVQIKLKKKPSAEKCAT</sequence>
<dbReference type="PANTHER" id="PTHR31849:SF1">
    <property type="entry name" value="CYSTEINE-RICH DPF MOTIF DOMAIN-CONTAINING PROTEIN 1"/>
    <property type="match status" value="1"/>
</dbReference>
<dbReference type="InterPro" id="IPR018785">
    <property type="entry name" value="CDPF1_dom"/>
</dbReference>
<organism evidence="4">
    <name type="scientific">Reticulitermes speratus</name>
    <dbReference type="NCBI Taxonomy" id="60591"/>
    <lineage>
        <taxon>Eukaryota</taxon>
        <taxon>Metazoa</taxon>
        <taxon>Ecdysozoa</taxon>
        <taxon>Arthropoda</taxon>
        <taxon>Hexapoda</taxon>
        <taxon>Insecta</taxon>
        <taxon>Pterygota</taxon>
        <taxon>Neoptera</taxon>
        <taxon>Polyneoptera</taxon>
        <taxon>Dictyoptera</taxon>
        <taxon>Blattodea</taxon>
        <taxon>Blattoidea</taxon>
        <taxon>Termitoidae</taxon>
        <taxon>Rhinotermitidae</taxon>
        <taxon>Reticulitermes</taxon>
        <taxon>Frontotermes</taxon>
    </lineage>
</organism>
<dbReference type="EMBL" id="FX985438">
    <property type="protein sequence ID" value="BAX07451.1"/>
    <property type="molecule type" value="mRNA"/>
</dbReference>
<gene>
    <name evidence="4" type="primary">CRP4A</name>
</gene>
<dbReference type="AlphaFoldDB" id="A0A1V1FIZ4"/>
<dbReference type="PANTHER" id="PTHR31849">
    <property type="entry name" value="CYSTEINE-RICH PDF MOTIF DOMAIN-CONTAINING PROTEIN 1"/>
    <property type="match status" value="1"/>
</dbReference>
<evidence type="ECO:0000256" key="2">
    <source>
        <dbReference type="ARBA" id="ARBA00014801"/>
    </source>
</evidence>
<reference evidence="4" key="1">
    <citation type="journal article" date="2017" name="PLoS ONE">
        <title>Caste-, sex-, and age-dependent expression of immune-related genes in a Japanese subterranean termite, Reticulitermes speratus.</title>
        <authorList>
            <person name="Mitaka Y."/>
            <person name="Kobayashi K."/>
            <person name="Matsuura K."/>
        </authorList>
    </citation>
    <scope>NUCLEOTIDE SEQUENCE</scope>
    <source>
        <tissue evidence="4">Whole body</tissue>
    </source>
</reference>
<comment type="similarity">
    <text evidence="1">Belongs to the CDPF1 family.</text>
</comment>
<dbReference type="Pfam" id="PF10170">
    <property type="entry name" value="C6_DPF"/>
    <property type="match status" value="1"/>
</dbReference>
<dbReference type="PRINTS" id="PR01995">
    <property type="entry name" value="UPF0595"/>
</dbReference>
<evidence type="ECO:0000256" key="1">
    <source>
        <dbReference type="ARBA" id="ARBA00007917"/>
    </source>
</evidence>
<name>A0A1V1FIZ4_9NEOP</name>
<evidence type="ECO:0000259" key="3">
    <source>
        <dbReference type="Pfam" id="PF10170"/>
    </source>
</evidence>
<evidence type="ECO:0000313" key="4">
    <source>
        <dbReference type="EMBL" id="BAX07451.1"/>
    </source>
</evidence>
<dbReference type="InterPro" id="IPR042426">
    <property type="entry name" value="CDPF1"/>
</dbReference>